<reference evidence="1" key="1">
    <citation type="submission" date="2018-10" db="EMBL/GenBank/DDBJ databases">
        <title>Hidden diversity of soil giant viruses.</title>
        <authorList>
            <person name="Schulz F."/>
            <person name="Alteio L."/>
            <person name="Goudeau D."/>
            <person name="Ryan E.M."/>
            <person name="Malmstrom R.R."/>
            <person name="Blanchard J."/>
            <person name="Woyke T."/>
        </authorList>
    </citation>
    <scope>NUCLEOTIDE SEQUENCE</scope>
    <source>
        <strain evidence="1">TEV1</strain>
    </source>
</reference>
<gene>
    <name evidence="1" type="ORF">Terrestrivirus3_172</name>
</gene>
<proteinExistence type="predicted"/>
<organism evidence="1">
    <name type="scientific">Terrestrivirus sp</name>
    <dbReference type="NCBI Taxonomy" id="2487775"/>
    <lineage>
        <taxon>Viruses</taxon>
        <taxon>Varidnaviria</taxon>
        <taxon>Bamfordvirae</taxon>
        <taxon>Nucleocytoviricota</taxon>
        <taxon>Megaviricetes</taxon>
        <taxon>Imitervirales</taxon>
        <taxon>Mimiviridae</taxon>
        <taxon>Klosneuvirinae</taxon>
    </lineage>
</organism>
<accession>A0A3G4ZQL3</accession>
<sequence length="143" mass="16952">MQLYFVEQLDKGYEVTTPDNIKFKKYDRSTYTMEKDKHLTLISQTELHDIFLATQNIMGSKITYLGEDVPSYDNYWDKLDDGKVIVMSHQGHIMTFEKTPSYIFTEEYTRDPKSKETTLLDKDGIEKLFKKYQRSIHTVRLCD</sequence>
<dbReference type="EMBL" id="MK071981">
    <property type="protein sequence ID" value="AYV75903.1"/>
    <property type="molecule type" value="Genomic_DNA"/>
</dbReference>
<name>A0A3G4ZQL3_9VIRU</name>
<evidence type="ECO:0000313" key="1">
    <source>
        <dbReference type="EMBL" id="AYV75903.1"/>
    </source>
</evidence>
<protein>
    <submittedName>
        <fullName evidence="1">Uncharacterized protein</fullName>
    </submittedName>
</protein>